<dbReference type="SUPFAM" id="SSF55277">
    <property type="entry name" value="GYF domain"/>
    <property type="match status" value="1"/>
</dbReference>
<dbReference type="CDD" id="cd15568">
    <property type="entry name" value="PHD5_NSD"/>
    <property type="match status" value="1"/>
</dbReference>
<dbReference type="PROSITE" id="PS51925">
    <property type="entry name" value="SWIB_MDM2"/>
    <property type="match status" value="1"/>
</dbReference>
<dbReference type="Gene3D" id="1.10.245.10">
    <property type="entry name" value="SWIB/MDM2 domain"/>
    <property type="match status" value="1"/>
</dbReference>
<feature type="region of interest" description="Disordered" evidence="4">
    <location>
        <begin position="605"/>
        <end position="640"/>
    </location>
</feature>
<dbReference type="GO" id="GO:0003677">
    <property type="term" value="F:DNA binding"/>
    <property type="evidence" value="ECO:0007669"/>
    <property type="project" value="InterPro"/>
</dbReference>
<sequence length="749" mass="86471">MARKNTRKKEEIAEDYCFFCKDGGLLRVCDYKTCLKSFHPQCVGRDDSLLETDERWFCGWHFCFICSKPAKFHCFCCPSAICGRCLCDVEFAIVKGKRAFCNTCLELALLIEDKKNVNANGVKVDFNDRETYEFLFKGYWEWVKEKEGLTLKQLHSSDRLLKDGKNYDFQMNCNHREEDTGDFEDDSISEGDDWADNQARRKKETKGKLSLSNRKRKSKKMEYIGWASKQLTEFLIFVGKNVKQELSQYDVATIVTEYCKENKLFHPEKKKTVICDERLQSLLGRKSVNRNGIYKLLTVHFSENLEQSEDSVCFSSKEDDNISVPCNKRQRKSSPDWKFEEQETATSPSESCLAAIVSRNIKLIYLKKSLVLELAQLDTFYDKMVGSFVRVKSDPNDYFQKNSHMLVQVKGIKDTSMKENTNSTILLQVSNMVKDIPVCKLSDDDFTEEEIDDLNRRMRTRMLERPTVLDLEQKARSLHEDITKHWITKELALLRSQINRANEKGWRRELSEYMYKMQLLQTPSEQSRLIHEVPEVVAEPEPSSVDSLREYREEHKASLEPIAARSVSKIQKCSSENNVVPCCQNDGMNAAEGKQQDLEKPIISGNQNSQQVSPSWPGTSVLHLSPQEESNQHKDGEMGEKLPQPVDIIEHSKLLNRKFEVIELSDDETEHASPALSHKTLQDHDCSIWYCIGPQGNTKGPYSMKVLKQWSESSSSCYELRLRFKVFKSGQRPEDALLLTDAIQQHFNC</sequence>
<evidence type="ECO:0000259" key="6">
    <source>
        <dbReference type="PROSITE" id="PS51925"/>
    </source>
</evidence>
<dbReference type="InterPro" id="IPR045894">
    <property type="entry name" value="At5g08430-like"/>
</dbReference>
<dbReference type="CDD" id="cd10567">
    <property type="entry name" value="SWIB-MDM2_like"/>
    <property type="match status" value="1"/>
</dbReference>
<dbReference type="Gene3D" id="3.90.70.200">
    <property type="entry name" value="Plus-3 domain"/>
    <property type="match status" value="1"/>
</dbReference>
<dbReference type="SUPFAM" id="SSF159042">
    <property type="entry name" value="Plus3-like"/>
    <property type="match status" value="1"/>
</dbReference>
<feature type="compositionally biased region" description="Basic and acidic residues" evidence="4">
    <location>
        <begin position="630"/>
        <end position="640"/>
    </location>
</feature>
<keyword evidence="1" id="KW-0479">Metal-binding</keyword>
<dbReference type="InterPro" id="IPR001965">
    <property type="entry name" value="Znf_PHD"/>
</dbReference>
<dbReference type="InterPro" id="IPR004343">
    <property type="entry name" value="Plus-3_dom"/>
</dbReference>
<dbReference type="SUPFAM" id="SSF47592">
    <property type="entry name" value="SWIB/MDM2 domain"/>
    <property type="match status" value="1"/>
</dbReference>
<dbReference type="EMBL" id="CM017639">
    <property type="protein sequence ID" value="TYJ40862.1"/>
    <property type="molecule type" value="Genomic_DNA"/>
</dbReference>
<keyword evidence="3" id="KW-0862">Zinc</keyword>
<evidence type="ECO:0000259" key="5">
    <source>
        <dbReference type="PROSITE" id="PS51360"/>
    </source>
</evidence>
<feature type="compositionally biased region" description="Acidic residues" evidence="4">
    <location>
        <begin position="179"/>
        <end position="195"/>
    </location>
</feature>
<dbReference type="Proteomes" id="UP000323597">
    <property type="component" value="Chromosome A04"/>
</dbReference>
<reference evidence="7 8" key="1">
    <citation type="submission" date="2019-07" db="EMBL/GenBank/DDBJ databases">
        <title>WGS assembly of Gossypium mustelinum.</title>
        <authorList>
            <person name="Chen Z.J."/>
            <person name="Sreedasyam A."/>
            <person name="Ando A."/>
            <person name="Song Q."/>
            <person name="De L."/>
            <person name="Hulse-Kemp A."/>
            <person name="Ding M."/>
            <person name="Ye W."/>
            <person name="Kirkbride R."/>
            <person name="Jenkins J."/>
            <person name="Plott C."/>
            <person name="Lovell J."/>
            <person name="Lin Y.-M."/>
            <person name="Vaughn R."/>
            <person name="Liu B."/>
            <person name="Li W."/>
            <person name="Simpson S."/>
            <person name="Scheffler B."/>
            <person name="Saski C."/>
            <person name="Grover C."/>
            <person name="Hu G."/>
            <person name="Conover J."/>
            <person name="Carlson J."/>
            <person name="Shu S."/>
            <person name="Boston L."/>
            <person name="Williams M."/>
            <person name="Peterson D."/>
            <person name="Mcgee K."/>
            <person name="Jones D."/>
            <person name="Wendel J."/>
            <person name="Stelly D."/>
            <person name="Grimwood J."/>
            <person name="Schmutz J."/>
        </authorList>
    </citation>
    <scope>NUCLEOTIDE SEQUENCE [LARGE SCALE GENOMIC DNA]</scope>
    <source>
        <strain evidence="7">1408120.09</strain>
    </source>
</reference>
<dbReference type="Pfam" id="PF25980">
    <property type="entry name" value="NERD_plant"/>
    <property type="match status" value="1"/>
</dbReference>
<evidence type="ECO:0000313" key="8">
    <source>
        <dbReference type="Proteomes" id="UP000323597"/>
    </source>
</evidence>
<dbReference type="PANTHER" id="PTHR46851:SF23">
    <property type="entry name" value="SWIB_MDM2 DOMAIN-CONTAINING PROTEIN"/>
    <property type="match status" value="1"/>
</dbReference>
<proteinExistence type="predicted"/>
<dbReference type="InterPro" id="IPR003121">
    <property type="entry name" value="SWIB_MDM2_domain"/>
</dbReference>
<feature type="domain" description="Plus3" evidence="5">
    <location>
        <begin position="355"/>
        <end position="483"/>
    </location>
</feature>
<dbReference type="InterPro" id="IPR058668">
    <property type="entry name" value="NERD_dom"/>
</dbReference>
<dbReference type="InterPro" id="IPR036128">
    <property type="entry name" value="Plus3-like_sf"/>
</dbReference>
<organism evidence="7 8">
    <name type="scientific">Gossypium mustelinum</name>
    <name type="common">Cotton</name>
    <name type="synonym">Gossypium caicoense</name>
    <dbReference type="NCBI Taxonomy" id="34275"/>
    <lineage>
        <taxon>Eukaryota</taxon>
        <taxon>Viridiplantae</taxon>
        <taxon>Streptophyta</taxon>
        <taxon>Embryophyta</taxon>
        <taxon>Tracheophyta</taxon>
        <taxon>Spermatophyta</taxon>
        <taxon>Magnoliopsida</taxon>
        <taxon>eudicotyledons</taxon>
        <taxon>Gunneridae</taxon>
        <taxon>Pentapetalae</taxon>
        <taxon>rosids</taxon>
        <taxon>malvids</taxon>
        <taxon>Malvales</taxon>
        <taxon>Malvaceae</taxon>
        <taxon>Malvoideae</taxon>
        <taxon>Gossypium</taxon>
    </lineage>
</organism>
<name>A0A5D2ZQG0_GOSMU</name>
<evidence type="ECO:0000256" key="3">
    <source>
        <dbReference type="ARBA" id="ARBA00022833"/>
    </source>
</evidence>
<feature type="region of interest" description="Disordered" evidence="4">
    <location>
        <begin position="178"/>
        <end position="213"/>
    </location>
</feature>
<dbReference type="Gene3D" id="3.30.1490.40">
    <property type="match status" value="1"/>
</dbReference>
<dbReference type="Pfam" id="PF03126">
    <property type="entry name" value="Plus-3"/>
    <property type="match status" value="1"/>
</dbReference>
<dbReference type="InterPro" id="IPR011011">
    <property type="entry name" value="Znf_FYVE_PHD"/>
</dbReference>
<dbReference type="PROSITE" id="PS51360">
    <property type="entry name" value="PLUS3"/>
    <property type="match status" value="1"/>
</dbReference>
<dbReference type="AlphaFoldDB" id="A0A5D2ZQG0"/>
<evidence type="ECO:0000256" key="4">
    <source>
        <dbReference type="SAM" id="MobiDB-lite"/>
    </source>
</evidence>
<dbReference type="PANTHER" id="PTHR46851">
    <property type="entry name" value="OS01G0884500 PROTEIN"/>
    <property type="match status" value="1"/>
</dbReference>
<dbReference type="GO" id="GO:0008270">
    <property type="term" value="F:zinc ion binding"/>
    <property type="evidence" value="ECO:0007669"/>
    <property type="project" value="UniProtKB-KW"/>
</dbReference>
<accession>A0A5D2ZQG0</accession>
<feature type="compositionally biased region" description="Polar residues" evidence="4">
    <location>
        <begin position="605"/>
        <end position="618"/>
    </location>
</feature>
<keyword evidence="2" id="KW-0863">Zinc-finger</keyword>
<dbReference type="Pfam" id="PF02201">
    <property type="entry name" value="SWIB"/>
    <property type="match status" value="1"/>
</dbReference>
<dbReference type="Gene3D" id="3.30.40.10">
    <property type="entry name" value="Zinc/RING finger domain, C3HC4 (zinc finger)"/>
    <property type="match status" value="1"/>
</dbReference>
<gene>
    <name evidence="7" type="ORF">E1A91_A04G171300v1</name>
</gene>
<dbReference type="SUPFAM" id="SSF57903">
    <property type="entry name" value="FYVE/PHD zinc finger"/>
    <property type="match status" value="1"/>
</dbReference>
<dbReference type="InterPro" id="IPR036885">
    <property type="entry name" value="SWIB_MDM2_dom_sf"/>
</dbReference>
<dbReference type="SMART" id="SM00249">
    <property type="entry name" value="PHD"/>
    <property type="match status" value="1"/>
</dbReference>
<feature type="domain" description="DM2" evidence="6">
    <location>
        <begin position="223"/>
        <end position="303"/>
    </location>
</feature>
<protein>
    <submittedName>
        <fullName evidence="7">Uncharacterized protein</fullName>
    </submittedName>
</protein>
<keyword evidence="8" id="KW-1185">Reference proteome</keyword>
<dbReference type="InterPro" id="IPR013083">
    <property type="entry name" value="Znf_RING/FYVE/PHD"/>
</dbReference>
<dbReference type="SMART" id="SM00719">
    <property type="entry name" value="Plus3"/>
    <property type="match status" value="1"/>
</dbReference>
<evidence type="ECO:0000256" key="2">
    <source>
        <dbReference type="ARBA" id="ARBA00022771"/>
    </source>
</evidence>
<evidence type="ECO:0000256" key="1">
    <source>
        <dbReference type="ARBA" id="ARBA00022723"/>
    </source>
</evidence>
<dbReference type="InterPro" id="IPR035445">
    <property type="entry name" value="GYF-like_dom_sf"/>
</dbReference>
<evidence type="ECO:0000313" key="7">
    <source>
        <dbReference type="EMBL" id="TYJ40862.1"/>
    </source>
</evidence>